<accession>A0ABV2AL85</accession>
<dbReference type="Proteomes" id="UP001439008">
    <property type="component" value="Unassembled WGS sequence"/>
</dbReference>
<evidence type="ECO:0000313" key="4">
    <source>
        <dbReference type="EMBL" id="MES1920436.1"/>
    </source>
</evidence>
<dbReference type="PANTHER" id="PTHR12048">
    <property type="entry name" value="CCAAT-BINDING FACTOR-RELATED"/>
    <property type="match status" value="1"/>
</dbReference>
<dbReference type="Pfam" id="PF03914">
    <property type="entry name" value="CBF"/>
    <property type="match status" value="1"/>
</dbReference>
<evidence type="ECO:0000259" key="3">
    <source>
        <dbReference type="Pfam" id="PF03914"/>
    </source>
</evidence>
<feature type="domain" description="CCAAT-binding factor" evidence="3">
    <location>
        <begin position="399"/>
        <end position="548"/>
    </location>
</feature>
<feature type="region of interest" description="Disordered" evidence="2">
    <location>
        <begin position="604"/>
        <end position="633"/>
    </location>
</feature>
<dbReference type="InterPro" id="IPR016024">
    <property type="entry name" value="ARM-type_fold"/>
</dbReference>
<comment type="caution">
    <text evidence="4">The sequence shown here is derived from an EMBL/GenBank/DDBJ whole genome shotgun (WGS) entry which is preliminary data.</text>
</comment>
<name>A0ABV2AL85_9EUKA</name>
<organism evidence="4 5">
    <name type="scientific">Bonamia ostreae</name>
    <dbReference type="NCBI Taxonomy" id="126728"/>
    <lineage>
        <taxon>Eukaryota</taxon>
        <taxon>Sar</taxon>
        <taxon>Rhizaria</taxon>
        <taxon>Endomyxa</taxon>
        <taxon>Ascetosporea</taxon>
        <taxon>Haplosporida</taxon>
        <taxon>Bonamia</taxon>
    </lineage>
</organism>
<reference evidence="4 5" key="1">
    <citation type="journal article" date="2024" name="BMC Biol.">
        <title>Comparative genomics of Ascetosporea gives new insight into the evolutionary basis for animal parasitism in Rhizaria.</title>
        <authorList>
            <person name="Hiltunen Thoren M."/>
            <person name="Onut-Brannstrom I."/>
            <person name="Alfjorden A."/>
            <person name="Peckova H."/>
            <person name="Swords F."/>
            <person name="Hooper C."/>
            <person name="Holzer A.S."/>
            <person name="Bass D."/>
            <person name="Burki F."/>
        </authorList>
    </citation>
    <scope>NUCLEOTIDE SEQUENCE [LARGE SCALE GENOMIC DNA]</scope>
    <source>
        <strain evidence="4">20-A016</strain>
    </source>
</reference>
<dbReference type="InterPro" id="IPR040155">
    <property type="entry name" value="CEBPZ/Mak21-like"/>
</dbReference>
<dbReference type="PANTHER" id="PTHR12048:SF0">
    <property type="entry name" value="CCAAT_ENHANCER-BINDING PROTEIN ZETA"/>
    <property type="match status" value="1"/>
</dbReference>
<proteinExistence type="inferred from homology"/>
<evidence type="ECO:0000256" key="1">
    <source>
        <dbReference type="ARBA" id="ARBA00007797"/>
    </source>
</evidence>
<protein>
    <recommendedName>
        <fullName evidence="3">CCAAT-binding factor domain-containing protein</fullName>
    </recommendedName>
</protein>
<gene>
    <name evidence="4" type="ORF">MHBO_002104</name>
</gene>
<dbReference type="EMBL" id="JBDODL010000670">
    <property type="protein sequence ID" value="MES1920436.1"/>
    <property type="molecule type" value="Genomic_DNA"/>
</dbReference>
<dbReference type="InterPro" id="IPR005612">
    <property type="entry name" value="CCAAT-binding_factor"/>
</dbReference>
<comment type="similarity">
    <text evidence="1">Belongs to the CBF/MAK21 family.</text>
</comment>
<keyword evidence="5" id="KW-1185">Reference proteome</keyword>
<feature type="compositionally biased region" description="Acidic residues" evidence="2">
    <location>
        <begin position="613"/>
        <end position="624"/>
    </location>
</feature>
<sequence length="633" mass="74003">MVSETFSSGFMSFGKKDRKSVKVDLSHITKKPKRSLKNGNPDIAKKAISSKQNFIQNEPFPKMPKEEKLKIFEDLNIKTKLKYTPKKQNYNNLDEALKRAKMLYEEEIKIFSTKQSKNLLSLIDKKGAAKDKIYSSISKIIDSPLHQIDLLHQLINRFSTQKPKHSVVIAELLTDLFINNLLPNRKLSNFKNNFSKLATNSDKALLAFHYEDLLKREFCVFTDNCEKILSETNFEWYQVKILTFLFQILKSKSEKEEEILCALTRLIFSNNKTIIAKTLLYFNSLFREHPGMKIEVFKEIEKFLNSKNNKNSFYAVVLISQFRYSKHEIEKKLAIRTIKTLLNLFSKLNFNDEKTFKIASTLFCAINRALPFTDNFDFSEKQLDALYKSTHLPHLPTIIQSLSLLFNIYSKNLQFPDRFYNALYSSMLSTTLENAQNKHTIYLSLIYRSILKDADECRILAFVKRLLQLCALQSDSFSCKALITIFELTKTKKFIKNYLFDNEKNFKECAKSYKYDARNPRHSFANGEQMVEMRFLERHINPIISKMASQIVQNNQINFETEFSNSDFVTKFASNEIESLSENFEFAKKFLEIKKGQFDKNEKIEIEERSESSDFEFESEETESEPNLLSLSE</sequence>
<dbReference type="SUPFAM" id="SSF48371">
    <property type="entry name" value="ARM repeat"/>
    <property type="match status" value="1"/>
</dbReference>
<evidence type="ECO:0000313" key="5">
    <source>
        <dbReference type="Proteomes" id="UP001439008"/>
    </source>
</evidence>
<evidence type="ECO:0000256" key="2">
    <source>
        <dbReference type="SAM" id="MobiDB-lite"/>
    </source>
</evidence>